<dbReference type="GO" id="GO:0030313">
    <property type="term" value="C:cell envelope"/>
    <property type="evidence" value="ECO:0007669"/>
    <property type="project" value="UniProtKB-SubCell"/>
</dbReference>
<keyword evidence="2 5" id="KW-0479">Metal-binding</keyword>
<dbReference type="Gene3D" id="2.60.40.1220">
    <property type="match status" value="1"/>
</dbReference>
<keyword evidence="9" id="KW-1185">Reference proteome</keyword>
<dbReference type="GO" id="GO:0006825">
    <property type="term" value="P:copper ion transport"/>
    <property type="evidence" value="ECO:0007669"/>
    <property type="project" value="InterPro"/>
</dbReference>
<evidence type="ECO:0000259" key="7">
    <source>
        <dbReference type="Pfam" id="PF04234"/>
    </source>
</evidence>
<evidence type="ECO:0000256" key="1">
    <source>
        <dbReference type="ARBA" id="ARBA00004196"/>
    </source>
</evidence>
<dbReference type="EMBL" id="PNRF01000028">
    <property type="protein sequence ID" value="PMR74453.1"/>
    <property type="molecule type" value="Genomic_DNA"/>
</dbReference>
<accession>A0A2N7U222</accession>
<dbReference type="OrthoDB" id="5568545at2"/>
<evidence type="ECO:0000313" key="9">
    <source>
        <dbReference type="Proteomes" id="UP000235803"/>
    </source>
</evidence>
<evidence type="ECO:0000256" key="6">
    <source>
        <dbReference type="SAM" id="MobiDB-lite"/>
    </source>
</evidence>
<dbReference type="PANTHER" id="PTHR34820:SF4">
    <property type="entry name" value="INNER MEMBRANE PROTEIN YEBZ"/>
    <property type="match status" value="1"/>
</dbReference>
<dbReference type="Pfam" id="PF04234">
    <property type="entry name" value="CopC"/>
    <property type="match status" value="1"/>
</dbReference>
<dbReference type="InterPro" id="IPR032694">
    <property type="entry name" value="CopC/D"/>
</dbReference>
<comment type="caution">
    <text evidence="8">The sequence shown here is derived from an EMBL/GenBank/DDBJ whole genome shotgun (WGS) entry which is preliminary data.</text>
</comment>
<reference evidence="8 9" key="1">
    <citation type="submission" date="2018-01" db="EMBL/GenBank/DDBJ databases">
        <title>Halomonas endophytica sp. nov., isolated from storage liquid in the stems of Populus euphratica.</title>
        <authorList>
            <person name="Chen C."/>
        </authorList>
    </citation>
    <scope>NUCLEOTIDE SEQUENCE [LARGE SCALE GENOMIC DNA]</scope>
    <source>
        <strain evidence="8 9">MC28</strain>
    </source>
</reference>
<name>A0A2N7U222_9GAMM</name>
<evidence type="ECO:0000256" key="5">
    <source>
        <dbReference type="RuleBase" id="RU369037"/>
    </source>
</evidence>
<sequence length="170" mass="18394">MCHVGLACSSNRPTGWKKQVAGGSVDLPQSRVPWGETVFTKASIREQAMATRSGKRTFMAALVALFGLVSQPLWAHAHVTDTHPDDGAVLEQAPARLELQFDAPIRITRFDVSGPQGAVETSEDPVGPPSERHAAVPADTLEAGEYQVVWRGIAEDGHTMSGDYRFTIQE</sequence>
<keyword evidence="3 5" id="KW-0732">Signal</keyword>
<dbReference type="InterPro" id="IPR007348">
    <property type="entry name" value="CopC_dom"/>
</dbReference>
<dbReference type="InterPro" id="IPR014755">
    <property type="entry name" value="Cu-Rt/internalin_Ig-like"/>
</dbReference>
<evidence type="ECO:0000256" key="2">
    <source>
        <dbReference type="ARBA" id="ARBA00022723"/>
    </source>
</evidence>
<feature type="domain" description="CopC" evidence="7">
    <location>
        <begin position="76"/>
        <end position="168"/>
    </location>
</feature>
<keyword evidence="4 5" id="KW-0186">Copper</keyword>
<organism evidence="8 9">
    <name type="scientific">Billgrantia endophytica</name>
    <dbReference type="NCBI Taxonomy" id="2033802"/>
    <lineage>
        <taxon>Bacteria</taxon>
        <taxon>Pseudomonadati</taxon>
        <taxon>Pseudomonadota</taxon>
        <taxon>Gammaproteobacteria</taxon>
        <taxon>Oceanospirillales</taxon>
        <taxon>Halomonadaceae</taxon>
        <taxon>Billgrantia</taxon>
    </lineage>
</organism>
<dbReference type="GO" id="GO:0046688">
    <property type="term" value="P:response to copper ion"/>
    <property type="evidence" value="ECO:0007669"/>
    <property type="project" value="UniProtKB-UniRule"/>
</dbReference>
<dbReference type="SUPFAM" id="SSF81296">
    <property type="entry name" value="E set domains"/>
    <property type="match status" value="1"/>
</dbReference>
<dbReference type="Proteomes" id="UP000235803">
    <property type="component" value="Unassembled WGS sequence"/>
</dbReference>
<comment type="similarity">
    <text evidence="5">Belongs to the CopC family.</text>
</comment>
<proteinExistence type="inferred from homology"/>
<dbReference type="GO" id="GO:0005886">
    <property type="term" value="C:plasma membrane"/>
    <property type="evidence" value="ECO:0007669"/>
    <property type="project" value="TreeGrafter"/>
</dbReference>
<keyword evidence="5" id="KW-0574">Periplasm</keyword>
<evidence type="ECO:0000313" key="8">
    <source>
        <dbReference type="EMBL" id="PMR74453.1"/>
    </source>
</evidence>
<dbReference type="PANTHER" id="PTHR34820">
    <property type="entry name" value="INNER MEMBRANE PROTEIN YEBZ"/>
    <property type="match status" value="1"/>
</dbReference>
<dbReference type="InterPro" id="IPR014756">
    <property type="entry name" value="Ig_E-set"/>
</dbReference>
<feature type="region of interest" description="Disordered" evidence="6">
    <location>
        <begin position="114"/>
        <end position="133"/>
    </location>
</feature>
<dbReference type="AlphaFoldDB" id="A0A2N7U222"/>
<comment type="function">
    <text evidence="5">Involved in copper resistance.</text>
</comment>
<evidence type="ECO:0000256" key="4">
    <source>
        <dbReference type="ARBA" id="ARBA00023008"/>
    </source>
</evidence>
<comment type="subcellular location">
    <subcellularLocation>
        <location evidence="1">Cell envelope</location>
    </subcellularLocation>
    <subcellularLocation>
        <location evidence="5">Periplasm</location>
    </subcellularLocation>
</comment>
<evidence type="ECO:0000256" key="3">
    <source>
        <dbReference type="ARBA" id="ARBA00022729"/>
    </source>
</evidence>
<dbReference type="GO" id="GO:0005507">
    <property type="term" value="F:copper ion binding"/>
    <property type="evidence" value="ECO:0007669"/>
    <property type="project" value="UniProtKB-UniRule"/>
</dbReference>
<protein>
    <recommendedName>
        <fullName evidence="5">Copper resistance protein C</fullName>
    </recommendedName>
</protein>
<dbReference type="GO" id="GO:0042597">
    <property type="term" value="C:periplasmic space"/>
    <property type="evidence" value="ECO:0007669"/>
    <property type="project" value="UniProtKB-SubCell"/>
</dbReference>
<gene>
    <name evidence="8" type="ORF">C1H69_14505</name>
</gene>